<dbReference type="GO" id="GO:0080120">
    <property type="term" value="P:CAAX-box protein maturation"/>
    <property type="evidence" value="ECO:0007669"/>
    <property type="project" value="UniProtKB-ARBA"/>
</dbReference>
<dbReference type="GO" id="GO:0008237">
    <property type="term" value="F:metallopeptidase activity"/>
    <property type="evidence" value="ECO:0007669"/>
    <property type="project" value="UniProtKB-KW"/>
</dbReference>
<dbReference type="InterPro" id="IPR042150">
    <property type="entry name" value="MmRce1-like"/>
</dbReference>
<keyword evidence="3" id="KW-0482">Metalloprotease</keyword>
<dbReference type="PANTHER" id="PTHR35797:SF1">
    <property type="entry name" value="PROTEASE"/>
    <property type="match status" value="1"/>
</dbReference>
<dbReference type="PANTHER" id="PTHR35797">
    <property type="entry name" value="PROTEASE-RELATED"/>
    <property type="match status" value="1"/>
</dbReference>
<gene>
    <name evidence="3" type="ORF">HOP12_15395</name>
</gene>
<keyword evidence="1" id="KW-1133">Transmembrane helix</keyword>
<comment type="caution">
    <text evidence="3">The sequence shown here is derived from an EMBL/GenBank/DDBJ whole genome shotgun (WGS) entry which is preliminary data.</text>
</comment>
<feature type="transmembrane region" description="Helical" evidence="1">
    <location>
        <begin position="45"/>
        <end position="63"/>
    </location>
</feature>
<dbReference type="GO" id="GO:0004175">
    <property type="term" value="F:endopeptidase activity"/>
    <property type="evidence" value="ECO:0007669"/>
    <property type="project" value="UniProtKB-ARBA"/>
</dbReference>
<evidence type="ECO:0000313" key="4">
    <source>
        <dbReference type="Proteomes" id="UP000580839"/>
    </source>
</evidence>
<sequence length="195" mass="21349">MLRWRVRPIWMAAAFLVPVAIGLATVAVTFALGARFATPVTIGPWYRSLLLFGMLLVTGDTLFEETGWRGFALPEFSARRSRLTNSLILGVLLAGWHLPLALSESTAVVPYLVAALTSAVVTNFVYHYGRESGLIAWIYHTSANTVGQFFLPLFSEPDRVTYFWALAGVNVVAAVAIVSATGREFSLPRRTATIN</sequence>
<keyword evidence="3" id="KW-0645">Protease</keyword>
<feature type="transmembrane region" description="Helical" evidence="1">
    <location>
        <begin position="108"/>
        <end position="126"/>
    </location>
</feature>
<accession>A0A849T2L2</accession>
<name>A0A849T2L2_UNCEI</name>
<feature type="domain" description="CAAX prenyl protease 2/Lysostaphin resistance protein A-like" evidence="2">
    <location>
        <begin position="48"/>
        <end position="145"/>
    </location>
</feature>
<dbReference type="GO" id="GO:0006508">
    <property type="term" value="P:proteolysis"/>
    <property type="evidence" value="ECO:0007669"/>
    <property type="project" value="UniProtKB-KW"/>
</dbReference>
<feature type="transmembrane region" description="Helical" evidence="1">
    <location>
        <begin position="133"/>
        <end position="154"/>
    </location>
</feature>
<feature type="transmembrane region" description="Helical" evidence="1">
    <location>
        <begin position="83"/>
        <end position="102"/>
    </location>
</feature>
<evidence type="ECO:0000259" key="2">
    <source>
        <dbReference type="Pfam" id="PF02517"/>
    </source>
</evidence>
<feature type="transmembrane region" description="Helical" evidence="1">
    <location>
        <begin position="160"/>
        <end position="180"/>
    </location>
</feature>
<dbReference type="InterPro" id="IPR003675">
    <property type="entry name" value="Rce1/LyrA-like_dom"/>
</dbReference>
<keyword evidence="1" id="KW-0812">Transmembrane</keyword>
<dbReference type="AlphaFoldDB" id="A0A849T2L2"/>
<evidence type="ECO:0000256" key="1">
    <source>
        <dbReference type="SAM" id="Phobius"/>
    </source>
</evidence>
<evidence type="ECO:0000313" key="3">
    <source>
        <dbReference type="EMBL" id="NOT35529.1"/>
    </source>
</evidence>
<dbReference type="EMBL" id="JABFRW010000201">
    <property type="protein sequence ID" value="NOT35529.1"/>
    <property type="molecule type" value="Genomic_DNA"/>
</dbReference>
<keyword evidence="3" id="KW-0378">Hydrolase</keyword>
<organism evidence="3 4">
    <name type="scientific">Eiseniibacteriota bacterium</name>
    <dbReference type="NCBI Taxonomy" id="2212470"/>
    <lineage>
        <taxon>Bacteria</taxon>
        <taxon>Candidatus Eiseniibacteriota</taxon>
    </lineage>
</organism>
<reference evidence="3 4" key="1">
    <citation type="submission" date="2020-04" db="EMBL/GenBank/DDBJ databases">
        <title>Metagenomic profiling of ammonia- and methane-oxidizing microorganisms in a Dutch drinking water treatment plant.</title>
        <authorList>
            <person name="Poghosyan L."/>
            <person name="Leucker S."/>
        </authorList>
    </citation>
    <scope>NUCLEOTIDE SEQUENCE [LARGE SCALE GENOMIC DNA]</scope>
    <source>
        <strain evidence="3">S-RSF-IL-03</strain>
    </source>
</reference>
<proteinExistence type="predicted"/>
<dbReference type="Proteomes" id="UP000580839">
    <property type="component" value="Unassembled WGS sequence"/>
</dbReference>
<feature type="transmembrane region" description="Helical" evidence="1">
    <location>
        <begin position="12"/>
        <end position="33"/>
    </location>
</feature>
<dbReference type="Pfam" id="PF02517">
    <property type="entry name" value="Rce1-like"/>
    <property type="match status" value="1"/>
</dbReference>
<keyword evidence="1" id="KW-0472">Membrane</keyword>
<protein>
    <submittedName>
        <fullName evidence="3">CPBP family intramembrane metalloprotease</fullName>
    </submittedName>
</protein>